<evidence type="ECO:0000256" key="3">
    <source>
        <dbReference type="ARBA" id="ARBA00022692"/>
    </source>
</evidence>
<keyword evidence="2" id="KW-1003">Cell membrane</keyword>
<proteinExistence type="predicted"/>
<dbReference type="GO" id="GO:0004713">
    <property type="term" value="F:protein tyrosine kinase activity"/>
    <property type="evidence" value="ECO:0007669"/>
    <property type="project" value="TreeGrafter"/>
</dbReference>
<gene>
    <name evidence="10" type="ORF">HJB60_06345</name>
    <name evidence="9" type="ORF">HJB63_10500</name>
</gene>
<reference evidence="9 12" key="1">
    <citation type="submission" date="2020-04" db="EMBL/GenBank/DDBJ databases">
        <title>Global-level population genomics: horizontal gene transfer, symbiosis and evolution in Rhizobia.</title>
        <authorList>
            <person name="Gai Y."/>
        </authorList>
    </citation>
    <scope>NUCLEOTIDE SEQUENCE</scope>
    <source>
        <strain evidence="10 12">BLR33</strain>
        <strain evidence="9">BLR57</strain>
    </source>
</reference>
<comment type="subcellular location">
    <subcellularLocation>
        <location evidence="1">Cell membrane</location>
        <topology evidence="1">Multi-pass membrane protein</topology>
    </subcellularLocation>
</comment>
<name>A0A9Q3M704_9HYPH</name>
<evidence type="ECO:0000313" key="9">
    <source>
        <dbReference type="EMBL" id="MBX5023003.1"/>
    </source>
</evidence>
<dbReference type="PANTHER" id="PTHR32309">
    <property type="entry name" value="TYROSINE-PROTEIN KINASE"/>
    <property type="match status" value="1"/>
</dbReference>
<accession>A0A9Q3M704</accession>
<keyword evidence="3 7" id="KW-0812">Transmembrane</keyword>
<dbReference type="GeneID" id="66141316"/>
<protein>
    <submittedName>
        <fullName evidence="9">Chain-length determining protein</fullName>
    </submittedName>
</protein>
<evidence type="ECO:0000259" key="8">
    <source>
        <dbReference type="Pfam" id="PF02706"/>
    </source>
</evidence>
<feature type="coiled-coil region" evidence="6">
    <location>
        <begin position="209"/>
        <end position="266"/>
    </location>
</feature>
<evidence type="ECO:0000313" key="10">
    <source>
        <dbReference type="EMBL" id="MBX5088786.1"/>
    </source>
</evidence>
<evidence type="ECO:0000256" key="7">
    <source>
        <dbReference type="SAM" id="Phobius"/>
    </source>
</evidence>
<comment type="caution">
    <text evidence="9">The sequence shown here is derived from an EMBL/GenBank/DDBJ whole genome shotgun (WGS) entry which is preliminary data.</text>
</comment>
<dbReference type="GO" id="GO:0005886">
    <property type="term" value="C:plasma membrane"/>
    <property type="evidence" value="ECO:0007669"/>
    <property type="project" value="UniProtKB-SubCell"/>
</dbReference>
<keyword evidence="5 7" id="KW-0472">Membrane</keyword>
<dbReference type="InterPro" id="IPR050445">
    <property type="entry name" value="Bact_polysacc_biosynth/exp"/>
</dbReference>
<feature type="transmembrane region" description="Helical" evidence="7">
    <location>
        <begin position="26"/>
        <end position="46"/>
    </location>
</feature>
<dbReference type="Proteomes" id="UP000749740">
    <property type="component" value="Unassembled WGS sequence"/>
</dbReference>
<evidence type="ECO:0000256" key="4">
    <source>
        <dbReference type="ARBA" id="ARBA00022989"/>
    </source>
</evidence>
<organism evidence="9 11">
    <name type="scientific">Rhizobium lentis</name>
    <dbReference type="NCBI Taxonomy" id="1138194"/>
    <lineage>
        <taxon>Bacteria</taxon>
        <taxon>Pseudomonadati</taxon>
        <taxon>Pseudomonadota</taxon>
        <taxon>Alphaproteobacteria</taxon>
        <taxon>Hyphomicrobiales</taxon>
        <taxon>Rhizobiaceae</taxon>
        <taxon>Rhizobium/Agrobacterium group</taxon>
        <taxon>Rhizobium</taxon>
    </lineage>
</organism>
<keyword evidence="12" id="KW-1185">Reference proteome</keyword>
<evidence type="ECO:0000313" key="12">
    <source>
        <dbReference type="Proteomes" id="UP000770629"/>
    </source>
</evidence>
<evidence type="ECO:0000313" key="11">
    <source>
        <dbReference type="Proteomes" id="UP000749740"/>
    </source>
</evidence>
<evidence type="ECO:0000256" key="2">
    <source>
        <dbReference type="ARBA" id="ARBA00022475"/>
    </source>
</evidence>
<dbReference type="SUPFAM" id="SSF52540">
    <property type="entry name" value="P-loop containing nucleoside triphosphate hydrolases"/>
    <property type="match status" value="1"/>
</dbReference>
<sequence>MSGVVRDQDVDIDLGQLVRAVWARRLRILTITLVGAGIAFAGAKIISPQYRSETRILIEPRAPAFATTQQVNDAGAGPLMDELNIASQVQLLQSADLLKKVINDLKLYDLPEFDDAANGSAMSSILVKLHLKKNPMENPPEERVIDAFVERLQVYQVPGSRVIGINFTSKDPKLAAAIPNAMANVYLSTQSSAKLDSNSEATRWLEPEIESLRRKVSEAEKKVAEYRTTHGLLQTNGTTTFPAQQLNDISAELTRVRGDKANAEARAQAVRNALSSGEAFDTLPDIMSSQAIQRLKGTESGLQSQISDLQTSLLNSHPRLKSLRAQLADIRGQIRQETQKILASIENESKVADLRARELERQSDTAQANSARAGEDEVGLNALEREANAQRQLLETYLVRYREAASRADSNSSPADARIVSRAIEPVDPYFPKVLPIVVVAAVATLILSAIVTMLAELFSGRALRPLGTSRETIEADTIIEEMDVPQAAPAVATARMPAQPSMLALVADDDEKDPTEGEEAAEVAPEDGNEFSVASVADYLTGSRAPLAIAISPTGDNGSAATVLLTRMLADAGRRVILVDMTGSGCPTQLMAEDEAALGVTDLLCGAAAFGDTIHGDRLSDAHLIPQGRSDVRRAMRGVDRLSLLLDALAAAYDLVVVECGAADVAGVSRLTHSRNVEIILSLPQLEETIFVALMTEFQAAGYERVVLMSDGQADEQEFGRAA</sequence>
<keyword evidence="6" id="KW-0175">Coiled coil</keyword>
<evidence type="ECO:0000256" key="5">
    <source>
        <dbReference type="ARBA" id="ARBA00023136"/>
    </source>
</evidence>
<dbReference type="EMBL" id="JABDYF010000002">
    <property type="protein sequence ID" value="MBX5088786.1"/>
    <property type="molecule type" value="Genomic_DNA"/>
</dbReference>
<feature type="transmembrane region" description="Helical" evidence="7">
    <location>
        <begin position="434"/>
        <end position="456"/>
    </location>
</feature>
<feature type="coiled-coil region" evidence="6">
    <location>
        <begin position="320"/>
        <end position="400"/>
    </location>
</feature>
<dbReference type="Pfam" id="PF02706">
    <property type="entry name" value="Wzz"/>
    <property type="match status" value="1"/>
</dbReference>
<evidence type="ECO:0000256" key="6">
    <source>
        <dbReference type="SAM" id="Coils"/>
    </source>
</evidence>
<dbReference type="PANTHER" id="PTHR32309:SF13">
    <property type="entry name" value="FERRIC ENTEROBACTIN TRANSPORT PROTEIN FEPE"/>
    <property type="match status" value="1"/>
</dbReference>
<dbReference type="Proteomes" id="UP000770629">
    <property type="component" value="Unassembled WGS sequence"/>
</dbReference>
<dbReference type="EMBL" id="JABDYC010000002">
    <property type="protein sequence ID" value="MBX5023003.1"/>
    <property type="molecule type" value="Genomic_DNA"/>
</dbReference>
<evidence type="ECO:0000256" key="1">
    <source>
        <dbReference type="ARBA" id="ARBA00004651"/>
    </source>
</evidence>
<dbReference type="RefSeq" id="WP_207241409.1">
    <property type="nucleotide sequence ID" value="NZ_CP071454.1"/>
</dbReference>
<dbReference type="InterPro" id="IPR027417">
    <property type="entry name" value="P-loop_NTPase"/>
</dbReference>
<feature type="domain" description="Polysaccharide chain length determinant N-terminal" evidence="8">
    <location>
        <begin position="11"/>
        <end position="105"/>
    </location>
</feature>
<keyword evidence="4 7" id="KW-1133">Transmembrane helix</keyword>
<dbReference type="Gene3D" id="3.40.50.300">
    <property type="entry name" value="P-loop containing nucleotide triphosphate hydrolases"/>
    <property type="match status" value="1"/>
</dbReference>
<dbReference type="InterPro" id="IPR003856">
    <property type="entry name" value="LPS_length_determ_N"/>
</dbReference>
<dbReference type="AlphaFoldDB" id="A0A9Q3M704"/>